<comment type="caution">
    <text evidence="1">The sequence shown here is derived from an EMBL/GenBank/DDBJ whole genome shotgun (WGS) entry which is preliminary data.</text>
</comment>
<gene>
    <name evidence="1" type="ORF">L6452_19297</name>
</gene>
<keyword evidence="2" id="KW-1185">Reference proteome</keyword>
<reference evidence="1 2" key="2">
    <citation type="journal article" date="2022" name="Mol. Ecol. Resour.">
        <title>The genomes of chicory, endive, great burdock and yacon provide insights into Asteraceae paleo-polyploidization history and plant inulin production.</title>
        <authorList>
            <person name="Fan W."/>
            <person name="Wang S."/>
            <person name="Wang H."/>
            <person name="Wang A."/>
            <person name="Jiang F."/>
            <person name="Liu H."/>
            <person name="Zhao H."/>
            <person name="Xu D."/>
            <person name="Zhang Y."/>
        </authorList>
    </citation>
    <scope>NUCLEOTIDE SEQUENCE [LARGE SCALE GENOMIC DNA]</scope>
    <source>
        <strain evidence="2">cv. Niubang</strain>
    </source>
</reference>
<dbReference type="Proteomes" id="UP001055879">
    <property type="component" value="Linkage Group LG06"/>
</dbReference>
<protein>
    <submittedName>
        <fullName evidence="1">Uncharacterized protein</fullName>
    </submittedName>
</protein>
<proteinExistence type="predicted"/>
<evidence type="ECO:0000313" key="2">
    <source>
        <dbReference type="Proteomes" id="UP001055879"/>
    </source>
</evidence>
<evidence type="ECO:0000313" key="1">
    <source>
        <dbReference type="EMBL" id="KAI3718426.1"/>
    </source>
</evidence>
<reference evidence="2" key="1">
    <citation type="journal article" date="2022" name="Mol. Ecol. Resour.">
        <title>The genomes of chicory, endive, great burdock and yacon provide insights into Asteraceae palaeo-polyploidization history and plant inulin production.</title>
        <authorList>
            <person name="Fan W."/>
            <person name="Wang S."/>
            <person name="Wang H."/>
            <person name="Wang A."/>
            <person name="Jiang F."/>
            <person name="Liu H."/>
            <person name="Zhao H."/>
            <person name="Xu D."/>
            <person name="Zhang Y."/>
        </authorList>
    </citation>
    <scope>NUCLEOTIDE SEQUENCE [LARGE SCALE GENOMIC DNA]</scope>
    <source>
        <strain evidence="2">cv. Niubang</strain>
    </source>
</reference>
<name>A0ACB9B9E9_ARCLA</name>
<organism evidence="1 2">
    <name type="scientific">Arctium lappa</name>
    <name type="common">Greater burdock</name>
    <name type="synonym">Lappa major</name>
    <dbReference type="NCBI Taxonomy" id="4217"/>
    <lineage>
        <taxon>Eukaryota</taxon>
        <taxon>Viridiplantae</taxon>
        <taxon>Streptophyta</taxon>
        <taxon>Embryophyta</taxon>
        <taxon>Tracheophyta</taxon>
        <taxon>Spermatophyta</taxon>
        <taxon>Magnoliopsida</taxon>
        <taxon>eudicotyledons</taxon>
        <taxon>Gunneridae</taxon>
        <taxon>Pentapetalae</taxon>
        <taxon>asterids</taxon>
        <taxon>campanulids</taxon>
        <taxon>Asterales</taxon>
        <taxon>Asteraceae</taxon>
        <taxon>Carduoideae</taxon>
        <taxon>Cardueae</taxon>
        <taxon>Arctiinae</taxon>
        <taxon>Arctium</taxon>
    </lineage>
</organism>
<dbReference type="EMBL" id="CM042052">
    <property type="protein sequence ID" value="KAI3718426.1"/>
    <property type="molecule type" value="Genomic_DNA"/>
</dbReference>
<accession>A0ACB9B9E9</accession>
<sequence length="115" mass="13815">MCIYFEQIMCEFQFSNVMYFCKLDNPDQTPQHQEHIQISNTDDHLRHQEQIQISITSNHLRHQQPLRLWLWIFLLEKMGNWTLGRMIGGGWNSEKICWCPDGDDTFGDNPRFELK</sequence>